<reference evidence="3" key="1">
    <citation type="journal article" date="2009" name="Genome Res.">
        <title>Comparative genomic analyses of the human fungal pathogens Coccidioides and their relatives.</title>
        <authorList>
            <person name="Sharpton T.J."/>
            <person name="Stajich J.E."/>
            <person name="Rounsley S.D."/>
            <person name="Gardner M.J."/>
            <person name="Wortman J.R."/>
            <person name="Jordar V.S."/>
            <person name="Maiti R."/>
            <person name="Kodira C.D."/>
            <person name="Neafsey D.E."/>
            <person name="Zeng Q."/>
            <person name="Hung C.-Y."/>
            <person name="McMahan C."/>
            <person name="Muszewska A."/>
            <person name="Grynberg M."/>
            <person name="Mandel M.A."/>
            <person name="Kellner E.M."/>
            <person name="Barker B.M."/>
            <person name="Galgiani J.N."/>
            <person name="Orbach M.J."/>
            <person name="Kirkland T.N."/>
            <person name="Cole G.T."/>
            <person name="Henn M.R."/>
            <person name="Birren B.W."/>
            <person name="Taylor J.W."/>
        </authorList>
    </citation>
    <scope>NUCLEOTIDE SEQUENCE [LARGE SCALE GENOMIC DNA]</scope>
    <source>
        <strain evidence="3">UAMH 1704</strain>
    </source>
</reference>
<keyword evidence="1" id="KW-1133">Transmembrane helix</keyword>
<keyword evidence="1" id="KW-0472">Membrane</keyword>
<dbReference type="EMBL" id="CH476616">
    <property type="protein sequence ID" value="EEP79718.1"/>
    <property type="molecule type" value="Genomic_DNA"/>
</dbReference>
<feature type="transmembrane region" description="Helical" evidence="1">
    <location>
        <begin position="15"/>
        <end position="37"/>
    </location>
</feature>
<sequence length="91" mass="9644">MATLISRLSTTPVELTLWDILCLIGVAFSLEIAFILIKRMDTWLNEPAVASPAAAVPVPVTVASGAMNNTACSCFSCPRHSAILASYFANS</sequence>
<organism evidence="2 3">
    <name type="scientific">Uncinocarpus reesii (strain UAMH 1704)</name>
    <dbReference type="NCBI Taxonomy" id="336963"/>
    <lineage>
        <taxon>Eukaryota</taxon>
        <taxon>Fungi</taxon>
        <taxon>Dikarya</taxon>
        <taxon>Ascomycota</taxon>
        <taxon>Pezizomycotina</taxon>
        <taxon>Eurotiomycetes</taxon>
        <taxon>Eurotiomycetidae</taxon>
        <taxon>Onygenales</taxon>
        <taxon>Onygenaceae</taxon>
        <taxon>Uncinocarpus</taxon>
    </lineage>
</organism>
<keyword evidence="1" id="KW-0812">Transmembrane</keyword>
<evidence type="ECO:0000313" key="2">
    <source>
        <dbReference type="EMBL" id="EEP79718.1"/>
    </source>
</evidence>
<dbReference type="Proteomes" id="UP000002058">
    <property type="component" value="Unassembled WGS sequence"/>
</dbReference>
<gene>
    <name evidence="2" type="ORF">UREG_04564</name>
</gene>
<accession>C4JPS1</accession>
<name>C4JPS1_UNCRE</name>
<dbReference type="KEGG" id="ure:UREG_04564"/>
<protein>
    <submittedName>
        <fullName evidence="2">Uncharacterized protein</fullName>
    </submittedName>
</protein>
<dbReference type="GeneID" id="8440762"/>
<dbReference type="HOGENOM" id="CLU_2428710_0_0_1"/>
<dbReference type="VEuPathDB" id="FungiDB:UREG_04564"/>
<dbReference type="AlphaFoldDB" id="C4JPS1"/>
<keyword evidence="3" id="KW-1185">Reference proteome</keyword>
<proteinExistence type="predicted"/>
<evidence type="ECO:0000256" key="1">
    <source>
        <dbReference type="SAM" id="Phobius"/>
    </source>
</evidence>
<dbReference type="RefSeq" id="XP_002545047.1">
    <property type="nucleotide sequence ID" value="XM_002545001.1"/>
</dbReference>
<dbReference type="InParanoid" id="C4JPS1"/>
<evidence type="ECO:0000313" key="3">
    <source>
        <dbReference type="Proteomes" id="UP000002058"/>
    </source>
</evidence>